<reference evidence="10 11" key="1">
    <citation type="journal article" date="2016" name="Mol. Biol. Evol.">
        <title>Comparative Genomics of Early-Diverging Mushroom-Forming Fungi Provides Insights into the Origins of Lignocellulose Decay Capabilities.</title>
        <authorList>
            <person name="Nagy L.G."/>
            <person name="Riley R."/>
            <person name="Tritt A."/>
            <person name="Adam C."/>
            <person name="Daum C."/>
            <person name="Floudas D."/>
            <person name="Sun H."/>
            <person name="Yadav J.S."/>
            <person name="Pangilinan J."/>
            <person name="Larsson K.H."/>
            <person name="Matsuura K."/>
            <person name="Barry K."/>
            <person name="Labutti K."/>
            <person name="Kuo R."/>
            <person name="Ohm R.A."/>
            <person name="Bhattacharya S.S."/>
            <person name="Shirouzu T."/>
            <person name="Yoshinaga Y."/>
            <person name="Martin F.M."/>
            <person name="Grigoriev I.V."/>
            <person name="Hibbett D.S."/>
        </authorList>
    </citation>
    <scope>NUCLEOTIDE SEQUENCE [LARGE SCALE GENOMIC DNA]</scope>
    <source>
        <strain evidence="10 11">HHB9708</strain>
    </source>
</reference>
<comment type="similarity">
    <text evidence="2">Belongs to the tellurite-resistance/dicarboxylate transporter (TDT) family.</text>
</comment>
<evidence type="ECO:0000256" key="1">
    <source>
        <dbReference type="ARBA" id="ARBA00004651"/>
    </source>
</evidence>
<evidence type="ECO:0000256" key="6">
    <source>
        <dbReference type="ARBA" id="ARBA00022989"/>
    </source>
</evidence>
<dbReference type="AlphaFoldDB" id="A0A164R0M3"/>
<feature type="transmembrane region" description="Helical" evidence="9">
    <location>
        <begin position="156"/>
        <end position="177"/>
    </location>
</feature>
<evidence type="ECO:0000256" key="9">
    <source>
        <dbReference type="SAM" id="Phobius"/>
    </source>
</evidence>
<feature type="transmembrane region" description="Helical" evidence="9">
    <location>
        <begin position="51"/>
        <end position="68"/>
    </location>
</feature>
<comment type="subcellular location">
    <subcellularLocation>
        <location evidence="1">Cell membrane</location>
        <topology evidence="1">Multi-pass membrane protein</topology>
    </subcellularLocation>
</comment>
<dbReference type="OrthoDB" id="1099at2759"/>
<dbReference type="InterPro" id="IPR004695">
    <property type="entry name" value="SLAC1/Mae1/Ssu1/TehA"/>
</dbReference>
<feature type="region of interest" description="Disordered" evidence="8">
    <location>
        <begin position="1"/>
        <end position="20"/>
    </location>
</feature>
<feature type="transmembrane region" description="Helical" evidence="9">
    <location>
        <begin position="347"/>
        <end position="367"/>
    </location>
</feature>
<dbReference type="InterPro" id="IPR038665">
    <property type="entry name" value="Voltage-dep_anion_channel_sf"/>
</dbReference>
<evidence type="ECO:0000256" key="4">
    <source>
        <dbReference type="ARBA" id="ARBA00022475"/>
    </source>
</evidence>
<dbReference type="GO" id="GO:0005886">
    <property type="term" value="C:plasma membrane"/>
    <property type="evidence" value="ECO:0007669"/>
    <property type="project" value="UniProtKB-SubCell"/>
</dbReference>
<feature type="transmembrane region" description="Helical" evidence="9">
    <location>
        <begin position="272"/>
        <end position="292"/>
    </location>
</feature>
<keyword evidence="6 9" id="KW-1133">Transmembrane helix</keyword>
<feature type="transmembrane region" description="Helical" evidence="9">
    <location>
        <begin position="379"/>
        <end position="403"/>
    </location>
</feature>
<feature type="transmembrane region" description="Helical" evidence="9">
    <location>
        <begin position="80"/>
        <end position="102"/>
    </location>
</feature>
<evidence type="ECO:0000313" key="10">
    <source>
        <dbReference type="EMBL" id="KZS90144.1"/>
    </source>
</evidence>
<sequence length="449" mass="50522">MSSSFSPEAQPQVASKTSSTTATLPEVTYGYPGRHAARMPWRERIRNFTPAWFYVTMGFSIITVNFMVMQWHHENIVLKVLFLIFFFSTLLVISAFIGLNIARYTMFPDLWKKVWDHPDEAMYFSCLPISFIPFQNGMSEGIDLWWGFAGHNSAKFLYFTFGFWAATTILGYAIAFVCFKKMITVHRHDMKNMTGAWIAPFGALVVDGSAGTIMTPFLQEHNPSLAWFAALWATMTVMIGLSMAILIMAILLQRMFIDGLPPAKHIWSSWSVLSVTTQAGFTILALGGAYNTLLPVDYGTSKLLTHPAIGEIVYAIGVTFGMVLWFVSIFALIFSIWAVWTVSRKEGLIFGPNCWAWLFPFGVFAIHTYGNALYFDSQFFRVLSIILNITTILGGTGMIIITVPQFFRGTMFTYSYVVDDEAAGVLYNYKQVDTEVGVEVSRSPSVEEK</sequence>
<evidence type="ECO:0008006" key="12">
    <source>
        <dbReference type="Google" id="ProtNLM"/>
    </source>
</evidence>
<keyword evidence="11" id="KW-1185">Reference proteome</keyword>
<evidence type="ECO:0000256" key="5">
    <source>
        <dbReference type="ARBA" id="ARBA00022692"/>
    </source>
</evidence>
<keyword evidence="3" id="KW-0813">Transport</keyword>
<keyword evidence="5 9" id="KW-0812">Transmembrane</keyword>
<feature type="transmembrane region" description="Helical" evidence="9">
    <location>
        <begin position="312"/>
        <end position="340"/>
    </location>
</feature>
<gene>
    <name evidence="10" type="ORF">SISNIDRAFT_497208</name>
</gene>
<accession>A0A164R0M3</accession>
<name>A0A164R0M3_9AGAM</name>
<keyword evidence="7 9" id="KW-0472">Membrane</keyword>
<dbReference type="InterPro" id="IPR051629">
    <property type="entry name" value="Sulfite_efflux_TDT"/>
</dbReference>
<dbReference type="GO" id="GO:0000319">
    <property type="term" value="F:sulfite transmembrane transporter activity"/>
    <property type="evidence" value="ECO:0007669"/>
    <property type="project" value="TreeGrafter"/>
</dbReference>
<evidence type="ECO:0000313" key="11">
    <source>
        <dbReference type="Proteomes" id="UP000076722"/>
    </source>
</evidence>
<evidence type="ECO:0000256" key="2">
    <source>
        <dbReference type="ARBA" id="ARBA00008566"/>
    </source>
</evidence>
<feature type="transmembrane region" description="Helical" evidence="9">
    <location>
        <begin position="197"/>
        <end position="219"/>
    </location>
</feature>
<feature type="transmembrane region" description="Helical" evidence="9">
    <location>
        <begin position="225"/>
        <end position="252"/>
    </location>
</feature>
<dbReference type="Proteomes" id="UP000076722">
    <property type="component" value="Unassembled WGS sequence"/>
</dbReference>
<organism evidence="10 11">
    <name type="scientific">Sistotremastrum niveocremeum HHB9708</name>
    <dbReference type="NCBI Taxonomy" id="1314777"/>
    <lineage>
        <taxon>Eukaryota</taxon>
        <taxon>Fungi</taxon>
        <taxon>Dikarya</taxon>
        <taxon>Basidiomycota</taxon>
        <taxon>Agaricomycotina</taxon>
        <taxon>Agaricomycetes</taxon>
        <taxon>Sistotremastrales</taxon>
        <taxon>Sistotremastraceae</taxon>
        <taxon>Sertulicium</taxon>
        <taxon>Sertulicium niveocremeum</taxon>
    </lineage>
</organism>
<dbReference type="EMBL" id="KV419423">
    <property type="protein sequence ID" value="KZS90144.1"/>
    <property type="molecule type" value="Genomic_DNA"/>
</dbReference>
<evidence type="ECO:0000256" key="3">
    <source>
        <dbReference type="ARBA" id="ARBA00022448"/>
    </source>
</evidence>
<dbReference type="Pfam" id="PF03595">
    <property type="entry name" value="SLAC1"/>
    <property type="match status" value="1"/>
</dbReference>
<evidence type="ECO:0000256" key="8">
    <source>
        <dbReference type="SAM" id="MobiDB-lite"/>
    </source>
</evidence>
<proteinExistence type="inferred from homology"/>
<keyword evidence="4" id="KW-1003">Cell membrane</keyword>
<protein>
    <recommendedName>
        <fullName evidence="12">C4-dicarboxylate transporter/malic acid transport protein</fullName>
    </recommendedName>
</protein>
<dbReference type="PANTHER" id="PTHR31686:SF1">
    <property type="entry name" value="SULFITE EFFLUX PUMP SSU1"/>
    <property type="match status" value="1"/>
</dbReference>
<dbReference type="PANTHER" id="PTHR31686">
    <property type="match status" value="1"/>
</dbReference>
<evidence type="ECO:0000256" key="7">
    <source>
        <dbReference type="ARBA" id="ARBA00023136"/>
    </source>
</evidence>
<dbReference type="Gene3D" id="1.50.10.150">
    <property type="entry name" value="Voltage-dependent anion channel"/>
    <property type="match status" value="1"/>
</dbReference>